<proteinExistence type="predicted"/>
<reference evidence="1 2" key="1">
    <citation type="submission" date="2024-01" db="EMBL/GenBank/DDBJ databases">
        <title>Genome assemblies of Stephania.</title>
        <authorList>
            <person name="Yang L."/>
        </authorList>
    </citation>
    <scope>NUCLEOTIDE SEQUENCE [LARGE SCALE GENOMIC DNA]</scope>
    <source>
        <strain evidence="1">YNDBR</strain>
        <tissue evidence="1">Leaf</tissue>
    </source>
</reference>
<evidence type="ECO:0000313" key="1">
    <source>
        <dbReference type="EMBL" id="KAK9107687.1"/>
    </source>
</evidence>
<comment type="caution">
    <text evidence="1">The sequence shown here is derived from an EMBL/GenBank/DDBJ whole genome shotgun (WGS) entry which is preliminary data.</text>
</comment>
<keyword evidence="2" id="KW-1185">Reference proteome</keyword>
<sequence>MGNLFLLFDNFRFTQDSMECFAGMHLVLCWETGCFNFCKAYVYVAVWPRRVYLCQLYPGYNRE</sequence>
<dbReference type="EMBL" id="JBBNAF010000010">
    <property type="protein sequence ID" value="KAK9107687.1"/>
    <property type="molecule type" value="Genomic_DNA"/>
</dbReference>
<dbReference type="AlphaFoldDB" id="A0AAP0FJA7"/>
<accession>A0AAP0FJA7</accession>
<protein>
    <submittedName>
        <fullName evidence="1">Uncharacterized protein</fullName>
    </submittedName>
</protein>
<gene>
    <name evidence="1" type="ORF">Syun_023698</name>
</gene>
<dbReference type="Proteomes" id="UP001420932">
    <property type="component" value="Unassembled WGS sequence"/>
</dbReference>
<evidence type="ECO:0000313" key="2">
    <source>
        <dbReference type="Proteomes" id="UP001420932"/>
    </source>
</evidence>
<organism evidence="1 2">
    <name type="scientific">Stephania yunnanensis</name>
    <dbReference type="NCBI Taxonomy" id="152371"/>
    <lineage>
        <taxon>Eukaryota</taxon>
        <taxon>Viridiplantae</taxon>
        <taxon>Streptophyta</taxon>
        <taxon>Embryophyta</taxon>
        <taxon>Tracheophyta</taxon>
        <taxon>Spermatophyta</taxon>
        <taxon>Magnoliopsida</taxon>
        <taxon>Ranunculales</taxon>
        <taxon>Menispermaceae</taxon>
        <taxon>Menispermoideae</taxon>
        <taxon>Cissampelideae</taxon>
        <taxon>Stephania</taxon>
    </lineage>
</organism>
<name>A0AAP0FJA7_9MAGN</name>